<evidence type="ECO:0000256" key="3">
    <source>
        <dbReference type="ARBA" id="ARBA00023172"/>
    </source>
</evidence>
<evidence type="ECO:0000313" key="7">
    <source>
        <dbReference type="EMBL" id="KMO74275.1"/>
    </source>
</evidence>
<dbReference type="PROSITE" id="PS51900">
    <property type="entry name" value="CB"/>
    <property type="match status" value="1"/>
</dbReference>
<dbReference type="GO" id="GO:0006310">
    <property type="term" value="P:DNA recombination"/>
    <property type="evidence" value="ECO:0007669"/>
    <property type="project" value="UniProtKB-KW"/>
</dbReference>
<evidence type="ECO:0000256" key="2">
    <source>
        <dbReference type="ARBA" id="ARBA00023125"/>
    </source>
</evidence>
<dbReference type="PROSITE" id="PS51898">
    <property type="entry name" value="TYR_RECOMBINASE"/>
    <property type="match status" value="1"/>
</dbReference>
<dbReference type="InterPro" id="IPR044068">
    <property type="entry name" value="CB"/>
</dbReference>
<dbReference type="GO" id="GO:0015074">
    <property type="term" value="P:DNA integration"/>
    <property type="evidence" value="ECO:0007669"/>
    <property type="project" value="UniProtKB-KW"/>
</dbReference>
<evidence type="ECO:0000313" key="8">
    <source>
        <dbReference type="Proteomes" id="UP000036313"/>
    </source>
</evidence>
<dbReference type="InterPro" id="IPR050090">
    <property type="entry name" value="Tyrosine_recombinase_XerCD"/>
</dbReference>
<keyword evidence="2 4" id="KW-0238">DNA-binding</keyword>
<keyword evidence="1" id="KW-0229">DNA integration</keyword>
<dbReference type="Gene3D" id="1.10.443.10">
    <property type="entry name" value="Intergrase catalytic core"/>
    <property type="match status" value="1"/>
</dbReference>
<dbReference type="SUPFAM" id="SSF56349">
    <property type="entry name" value="DNA breaking-rejoining enzymes"/>
    <property type="match status" value="1"/>
</dbReference>
<evidence type="ECO:0000256" key="4">
    <source>
        <dbReference type="PROSITE-ProRule" id="PRU01248"/>
    </source>
</evidence>
<organism evidence="7 8">
    <name type="scientific">Mycolicibacterium obuense</name>
    <dbReference type="NCBI Taxonomy" id="1807"/>
    <lineage>
        <taxon>Bacteria</taxon>
        <taxon>Bacillati</taxon>
        <taxon>Actinomycetota</taxon>
        <taxon>Actinomycetes</taxon>
        <taxon>Mycobacteriales</taxon>
        <taxon>Mycobacteriaceae</taxon>
        <taxon>Mycolicibacterium</taxon>
    </lineage>
</organism>
<name>A0A0J6VTB2_9MYCO</name>
<evidence type="ECO:0000259" key="5">
    <source>
        <dbReference type="PROSITE" id="PS51898"/>
    </source>
</evidence>
<gene>
    <name evidence="7" type="primary">xerC_5</name>
    <name evidence="7" type="ORF">MOBUDSM44075_03664</name>
</gene>
<evidence type="ECO:0000256" key="1">
    <source>
        <dbReference type="ARBA" id="ARBA00022908"/>
    </source>
</evidence>
<feature type="domain" description="Tyr recombinase" evidence="5">
    <location>
        <begin position="374"/>
        <end position="559"/>
    </location>
</feature>
<reference evidence="7 8" key="1">
    <citation type="journal article" date="2015" name="Genome Biol. Evol.">
        <title>Characterization of Three Mycobacterium spp. with Potential Use in Bioremediation by Genome Sequencing and Comparative Genomics.</title>
        <authorList>
            <person name="Das S."/>
            <person name="Pettersson B.M."/>
            <person name="Behra P.R."/>
            <person name="Ramesh M."/>
            <person name="Dasgupta S."/>
            <person name="Bhattacharya A."/>
            <person name="Kirsebom L.A."/>
        </authorList>
    </citation>
    <scope>NUCLEOTIDE SEQUENCE [LARGE SCALE GENOMIC DNA]</scope>
    <source>
        <strain evidence="7 8">DSM 44075</strain>
    </source>
</reference>
<dbReference type="SUPFAM" id="SSF47823">
    <property type="entry name" value="lambda integrase-like, N-terminal domain"/>
    <property type="match status" value="1"/>
</dbReference>
<comment type="caution">
    <text evidence="7">The sequence shown here is derived from an EMBL/GenBank/DDBJ whole genome shotgun (WGS) entry which is preliminary data.</text>
</comment>
<dbReference type="Gene3D" id="1.10.150.130">
    <property type="match status" value="1"/>
</dbReference>
<dbReference type="Pfam" id="PF02899">
    <property type="entry name" value="Phage_int_SAM_1"/>
    <property type="match status" value="1"/>
</dbReference>
<dbReference type="EMBL" id="JYNU01000023">
    <property type="protein sequence ID" value="KMO74275.1"/>
    <property type="molecule type" value="Genomic_DNA"/>
</dbReference>
<dbReference type="InterPro" id="IPR004107">
    <property type="entry name" value="Integrase_SAM-like_N"/>
</dbReference>
<accession>A0A0J6VTB2</accession>
<dbReference type="GO" id="GO:0003677">
    <property type="term" value="F:DNA binding"/>
    <property type="evidence" value="ECO:0007669"/>
    <property type="project" value="UniProtKB-UniRule"/>
</dbReference>
<protein>
    <submittedName>
        <fullName evidence="7">Tyrosine recombinase XerC</fullName>
    </submittedName>
</protein>
<dbReference type="Proteomes" id="UP000036313">
    <property type="component" value="Unassembled WGS sequence"/>
</dbReference>
<proteinExistence type="predicted"/>
<dbReference type="InterPro" id="IPR011010">
    <property type="entry name" value="DNA_brk_join_enz"/>
</dbReference>
<dbReference type="InterPro" id="IPR013762">
    <property type="entry name" value="Integrase-like_cat_sf"/>
</dbReference>
<evidence type="ECO:0000259" key="6">
    <source>
        <dbReference type="PROSITE" id="PS51900"/>
    </source>
</evidence>
<dbReference type="PATRIC" id="fig|1807.14.peg.3686"/>
<dbReference type="Pfam" id="PF00589">
    <property type="entry name" value="Phage_integrase"/>
    <property type="match status" value="1"/>
</dbReference>
<dbReference type="CDD" id="cd00397">
    <property type="entry name" value="DNA_BRE_C"/>
    <property type="match status" value="1"/>
</dbReference>
<sequence length="580" mass="64472">MSTQAHHDQASLFSDGTSTRRYPGHVLPYGLGLDSTAVLLRWLTDPSSRNFDLSDLVVITAMTGDEFSATGADVERYVLPELRRHRVRFVQVGRNQLLTTAAGEGITTFSDTTEPDRLFIEGAYALSTEMLTAGTLPQRGGARKCSARAKGAVLDPVIARLTGGQPYQHYVGFEVDETGRAERDAAYNTERRTGRYPLIQWGWTRADCDTFVYNLTGRRWLKSACSYCLMWNKTYCGDMEEVAWERFPAVGAHEQGRRWLQFTANIGRAANTVDAYGRALQDYLIFCAAAAGADPVTARADVVAAWIGDMRTRVNEHSGTRGLSDSTVQQRVVAVRGFYDFLVEDEVRERNPVRRGQAGRQGKQPRRGLVRVAQKAPWIPDEQAWERILEAAGADTLRNRLMFCLAYDGALRRQELVSLHIGDVEPAWSLIHVRAETTKSQRARTVAFGANSAQLLVAYMRQRTDTFGKVDGTLFLSTSRRNHGAGVGASAWSKTVTDIAGRAQVPKLSTHTLRHLRLTDLARAGWDLDEIAQYAGHRDLSTTLTYIHLSGRELAAKFHAASTSVRADQERRLAALASMW</sequence>
<dbReference type="PANTHER" id="PTHR30349:SF81">
    <property type="entry name" value="TYROSINE RECOMBINASE XERC"/>
    <property type="match status" value="1"/>
</dbReference>
<dbReference type="PANTHER" id="PTHR30349">
    <property type="entry name" value="PHAGE INTEGRASE-RELATED"/>
    <property type="match status" value="1"/>
</dbReference>
<dbReference type="InterPro" id="IPR010998">
    <property type="entry name" value="Integrase_recombinase_N"/>
</dbReference>
<keyword evidence="3" id="KW-0233">DNA recombination</keyword>
<dbReference type="AlphaFoldDB" id="A0A0J6VTB2"/>
<dbReference type="InterPro" id="IPR002104">
    <property type="entry name" value="Integrase_catalytic"/>
</dbReference>
<feature type="domain" description="Core-binding (CB)" evidence="6">
    <location>
        <begin position="250"/>
        <end position="343"/>
    </location>
</feature>